<dbReference type="Gene3D" id="1.10.10.160">
    <property type="match status" value="1"/>
</dbReference>
<keyword evidence="6" id="KW-0238">DNA-binding</keyword>
<dbReference type="EC" id="5.6.2.4" evidence="9"/>
<proteinExistence type="inferred from homology"/>
<dbReference type="EMBL" id="PDOD01000001">
    <property type="protein sequence ID" value="PYZ95013.1"/>
    <property type="molecule type" value="Genomic_DNA"/>
</dbReference>
<evidence type="ECO:0000259" key="12">
    <source>
        <dbReference type="PROSITE" id="PS51198"/>
    </source>
</evidence>
<dbReference type="RefSeq" id="WP_110608648.1">
    <property type="nucleotide sequence ID" value="NZ_PDOD01000001.1"/>
</dbReference>
<feature type="domain" description="UvrD-like helicase ATP-binding" evidence="12">
    <location>
        <begin position="52"/>
        <end position="326"/>
    </location>
</feature>
<accession>A0A323TR57</accession>
<evidence type="ECO:0000256" key="6">
    <source>
        <dbReference type="ARBA" id="ARBA00023125"/>
    </source>
</evidence>
<comment type="catalytic activity">
    <reaction evidence="10">
        <text>ATP + H2O = ADP + phosphate + H(+)</text>
        <dbReference type="Rhea" id="RHEA:13065"/>
        <dbReference type="ChEBI" id="CHEBI:15377"/>
        <dbReference type="ChEBI" id="CHEBI:15378"/>
        <dbReference type="ChEBI" id="CHEBI:30616"/>
        <dbReference type="ChEBI" id="CHEBI:43474"/>
        <dbReference type="ChEBI" id="CHEBI:456216"/>
        <dbReference type="EC" id="5.6.2.4"/>
    </reaction>
</comment>
<dbReference type="Gene3D" id="1.10.486.10">
    <property type="entry name" value="PCRA, domain 4"/>
    <property type="match status" value="1"/>
</dbReference>
<sequence length="760" mass="87370">MSNKTSFTPFPHGAAQHELDPAEPASFETSVELVSNNDFDAFYFRALEAAGTYLNRPQIEAVRHLEGPALVLAGAGSGKTRVLTSRAAYLISVQKVNPKNILLVTFTKKAAEEIKERMISFPGLSRQLVYDLTTGTFHSIFYRLLKSQGFHQKVLNSDKQKQIAVKMILKRRGLQDAYEPETLLSILSSFKNNMKTVEDMPSIRPVEKEVKAILKDYESWKQSYDYLDFDDMLLEAYFLLRKNTKLLTSMKQRFPFILCDEWQDTNPIQYELMKMIAKPSNHLFVVGDDDQTIFSFNGADSSIILNFARDFLNAKTITLDVNYRSTANIVTLANQVIKHNQKRHEKTLKANKHADQKPVYLRPDTTDEEASLIIEQVIKDVESGKWKYKDMAILHRTATSSRAMFDQLVLKDIPFVTFTRGETFYEQGIVKPVLDYLRLSMNPQNVAAISSILPSFYLSRDKTMQFIETQELINPEGQPLNQLLNLPRLKDFQRKQISKRLAIVRRLHSMTPMSAIKEIRKFYDKYLEADDRKTITIDKEMITETLAELEASSKKFDTVKSYLQFVDDIIDKNNQMARRKKDSDADVVTLMTIHRSKGLEYPVIYWIGASETILPHSSSLEADQRKDLLLPGEGRQKVDFALEEERRLAYVAITRAQQELFISSPSMYRGKPVAISRFLMKAYGTTTVRPKQGVQVQQGRKSKPQRDAKMVKGLVWECTSSVCFVWKRKDANEKTEDQRKKCPLCKSDMVLTEREIKTYT</sequence>
<evidence type="ECO:0000256" key="11">
    <source>
        <dbReference type="PROSITE-ProRule" id="PRU00560"/>
    </source>
</evidence>
<evidence type="ECO:0000256" key="9">
    <source>
        <dbReference type="ARBA" id="ARBA00034808"/>
    </source>
</evidence>
<dbReference type="GO" id="GO:0000725">
    <property type="term" value="P:recombinational repair"/>
    <property type="evidence" value="ECO:0007669"/>
    <property type="project" value="TreeGrafter"/>
</dbReference>
<dbReference type="SUPFAM" id="SSF52540">
    <property type="entry name" value="P-loop containing nucleoside triphosphate hydrolases"/>
    <property type="match status" value="1"/>
</dbReference>
<evidence type="ECO:0000256" key="1">
    <source>
        <dbReference type="ARBA" id="ARBA00009922"/>
    </source>
</evidence>
<comment type="catalytic activity">
    <reaction evidence="8">
        <text>Couples ATP hydrolysis with the unwinding of duplex DNA by translocating in the 3'-5' direction.</text>
        <dbReference type="EC" id="5.6.2.4"/>
    </reaction>
</comment>
<dbReference type="GO" id="GO:0043138">
    <property type="term" value="F:3'-5' DNA helicase activity"/>
    <property type="evidence" value="ECO:0007669"/>
    <property type="project" value="UniProtKB-EC"/>
</dbReference>
<dbReference type="OrthoDB" id="9810135at2"/>
<comment type="similarity">
    <text evidence="1">Belongs to the helicase family. UvrD subfamily.</text>
</comment>
<organism evidence="14 15">
    <name type="scientific">Salipaludibacillus keqinensis</name>
    <dbReference type="NCBI Taxonomy" id="2045207"/>
    <lineage>
        <taxon>Bacteria</taxon>
        <taxon>Bacillati</taxon>
        <taxon>Bacillota</taxon>
        <taxon>Bacilli</taxon>
        <taxon>Bacillales</taxon>
        <taxon>Bacillaceae</taxon>
    </lineage>
</organism>
<keyword evidence="5 11" id="KW-0067">ATP-binding</keyword>
<keyword evidence="4 11" id="KW-0347">Helicase</keyword>
<dbReference type="InterPro" id="IPR000212">
    <property type="entry name" value="DNA_helicase_UvrD/REP"/>
</dbReference>
<feature type="domain" description="UvrD-like helicase C-terminal" evidence="13">
    <location>
        <begin position="327"/>
        <end position="598"/>
    </location>
</feature>
<evidence type="ECO:0000256" key="7">
    <source>
        <dbReference type="ARBA" id="ARBA00023235"/>
    </source>
</evidence>
<keyword evidence="15" id="KW-1185">Reference proteome</keyword>
<gene>
    <name evidence="14" type="ORF">CR194_05720</name>
</gene>
<comment type="caution">
    <text evidence="14">The sequence shown here is derived from an EMBL/GenBank/DDBJ whole genome shotgun (WGS) entry which is preliminary data.</text>
</comment>
<feature type="binding site" evidence="11">
    <location>
        <begin position="73"/>
        <end position="80"/>
    </location>
    <ligand>
        <name>ATP</name>
        <dbReference type="ChEBI" id="CHEBI:30616"/>
    </ligand>
</feature>
<keyword evidence="3 11" id="KW-0378">Hydrolase</keyword>
<evidence type="ECO:0000256" key="8">
    <source>
        <dbReference type="ARBA" id="ARBA00034617"/>
    </source>
</evidence>
<evidence type="ECO:0000256" key="10">
    <source>
        <dbReference type="ARBA" id="ARBA00048988"/>
    </source>
</evidence>
<protein>
    <recommendedName>
        <fullName evidence="9">DNA 3'-5' helicase</fullName>
        <ecNumber evidence="9">5.6.2.4</ecNumber>
    </recommendedName>
</protein>
<dbReference type="Proteomes" id="UP000248214">
    <property type="component" value="Unassembled WGS sequence"/>
</dbReference>
<dbReference type="PANTHER" id="PTHR11070">
    <property type="entry name" value="UVRD / RECB / PCRA DNA HELICASE FAMILY MEMBER"/>
    <property type="match status" value="1"/>
</dbReference>
<evidence type="ECO:0000256" key="4">
    <source>
        <dbReference type="ARBA" id="ARBA00022806"/>
    </source>
</evidence>
<dbReference type="InterPro" id="IPR027417">
    <property type="entry name" value="P-loop_NTPase"/>
</dbReference>
<keyword evidence="2 11" id="KW-0547">Nucleotide-binding</keyword>
<dbReference type="AlphaFoldDB" id="A0A323TR57"/>
<dbReference type="Pfam" id="PF14169">
    <property type="entry name" value="YdjO"/>
    <property type="match status" value="1"/>
</dbReference>
<evidence type="ECO:0000256" key="3">
    <source>
        <dbReference type="ARBA" id="ARBA00022801"/>
    </source>
</evidence>
<dbReference type="InterPro" id="IPR025916">
    <property type="entry name" value="YdjO"/>
</dbReference>
<keyword evidence="7" id="KW-0413">Isomerase</keyword>
<dbReference type="PANTHER" id="PTHR11070:SF2">
    <property type="entry name" value="ATP-DEPENDENT DNA HELICASE SRS2"/>
    <property type="match status" value="1"/>
</dbReference>
<dbReference type="Pfam" id="PF00580">
    <property type="entry name" value="UvrD-helicase"/>
    <property type="match status" value="1"/>
</dbReference>
<dbReference type="PROSITE" id="PS51217">
    <property type="entry name" value="UVRD_HELICASE_CTER"/>
    <property type="match status" value="1"/>
</dbReference>
<dbReference type="GO" id="GO:0016887">
    <property type="term" value="F:ATP hydrolysis activity"/>
    <property type="evidence" value="ECO:0007669"/>
    <property type="project" value="RHEA"/>
</dbReference>
<dbReference type="InterPro" id="IPR013986">
    <property type="entry name" value="DExx_box_DNA_helicase_dom_sf"/>
</dbReference>
<evidence type="ECO:0000313" key="15">
    <source>
        <dbReference type="Proteomes" id="UP000248214"/>
    </source>
</evidence>
<evidence type="ECO:0000259" key="13">
    <source>
        <dbReference type="PROSITE" id="PS51217"/>
    </source>
</evidence>
<dbReference type="GO" id="GO:0005829">
    <property type="term" value="C:cytosol"/>
    <property type="evidence" value="ECO:0007669"/>
    <property type="project" value="TreeGrafter"/>
</dbReference>
<dbReference type="Gene3D" id="3.40.50.300">
    <property type="entry name" value="P-loop containing nucleotide triphosphate hydrolases"/>
    <property type="match status" value="2"/>
</dbReference>
<evidence type="ECO:0000313" key="14">
    <source>
        <dbReference type="EMBL" id="PYZ95013.1"/>
    </source>
</evidence>
<dbReference type="GO" id="GO:0003677">
    <property type="term" value="F:DNA binding"/>
    <property type="evidence" value="ECO:0007669"/>
    <property type="project" value="UniProtKB-KW"/>
</dbReference>
<name>A0A323TR57_9BACI</name>
<dbReference type="CDD" id="cd17932">
    <property type="entry name" value="DEXQc_UvrD"/>
    <property type="match status" value="1"/>
</dbReference>
<dbReference type="GO" id="GO:0033202">
    <property type="term" value="C:DNA helicase complex"/>
    <property type="evidence" value="ECO:0007669"/>
    <property type="project" value="TreeGrafter"/>
</dbReference>
<dbReference type="GO" id="GO:0005524">
    <property type="term" value="F:ATP binding"/>
    <property type="evidence" value="ECO:0007669"/>
    <property type="project" value="UniProtKB-UniRule"/>
</dbReference>
<dbReference type="PROSITE" id="PS51198">
    <property type="entry name" value="UVRD_HELICASE_ATP_BIND"/>
    <property type="match status" value="1"/>
</dbReference>
<dbReference type="InterPro" id="IPR014016">
    <property type="entry name" value="UvrD-like_ATP-bd"/>
</dbReference>
<reference evidence="14 15" key="1">
    <citation type="submission" date="2017-10" db="EMBL/GenBank/DDBJ databases">
        <title>Bacillus sp. nov., a halophilic bacterium isolated from a Keqin Lake.</title>
        <authorList>
            <person name="Wang H."/>
        </authorList>
    </citation>
    <scope>NUCLEOTIDE SEQUENCE [LARGE SCALE GENOMIC DNA]</scope>
    <source>
        <strain evidence="14 15">KQ-12</strain>
    </source>
</reference>
<dbReference type="Pfam" id="PF13361">
    <property type="entry name" value="UvrD_C"/>
    <property type="match status" value="1"/>
</dbReference>
<evidence type="ECO:0000256" key="2">
    <source>
        <dbReference type="ARBA" id="ARBA00022741"/>
    </source>
</evidence>
<evidence type="ECO:0000256" key="5">
    <source>
        <dbReference type="ARBA" id="ARBA00022840"/>
    </source>
</evidence>
<dbReference type="InterPro" id="IPR014017">
    <property type="entry name" value="DNA_helicase_UvrD-like_C"/>
</dbReference>
<dbReference type="CDD" id="cd18807">
    <property type="entry name" value="SF1_C_UvrD"/>
    <property type="match status" value="1"/>
</dbReference>